<name>A0A0P6W9Y6_9HYPH</name>
<dbReference type="PANTHER" id="PTHR10545:SF29">
    <property type="entry name" value="GH14572P-RELATED"/>
    <property type="match status" value="1"/>
</dbReference>
<gene>
    <name evidence="4" type="ORF">ABB55_26755</name>
</gene>
<dbReference type="RefSeq" id="WP_054361557.1">
    <property type="nucleotide sequence ID" value="NZ_LJYW01000001.1"/>
</dbReference>
<evidence type="ECO:0000256" key="1">
    <source>
        <dbReference type="ARBA" id="ARBA00022679"/>
    </source>
</evidence>
<organism evidence="4 5">
    <name type="scientific">Prosthecodimorpha hirschii</name>
    <dbReference type="NCBI Taxonomy" id="665126"/>
    <lineage>
        <taxon>Bacteria</taxon>
        <taxon>Pseudomonadati</taxon>
        <taxon>Pseudomonadota</taxon>
        <taxon>Alphaproteobacteria</taxon>
        <taxon>Hyphomicrobiales</taxon>
        <taxon>Ancalomicrobiaceae</taxon>
        <taxon>Prosthecodimorpha</taxon>
    </lineage>
</organism>
<dbReference type="Proteomes" id="UP000048984">
    <property type="component" value="Unassembled WGS sequence"/>
</dbReference>
<proteinExistence type="predicted"/>
<dbReference type="EMBL" id="LJYW01000001">
    <property type="protein sequence ID" value="KPL55391.1"/>
    <property type="molecule type" value="Genomic_DNA"/>
</dbReference>
<keyword evidence="1" id="KW-0808">Transferase</keyword>
<reference evidence="4 5" key="1">
    <citation type="submission" date="2015-09" db="EMBL/GenBank/DDBJ databases">
        <authorList>
            <person name="Jackson K.R."/>
            <person name="Lunt B.L."/>
            <person name="Fisher J.N.B."/>
            <person name="Gardner A.V."/>
            <person name="Bailey M.E."/>
            <person name="Deus L.M."/>
            <person name="Earl A.S."/>
            <person name="Gibby P.D."/>
            <person name="Hartmann K.A."/>
            <person name="Liu J.E."/>
            <person name="Manci A.M."/>
            <person name="Nielsen D.A."/>
            <person name="Solomon M.B."/>
            <person name="Breakwell D.P."/>
            <person name="Burnett S.H."/>
            <person name="Grose J.H."/>
        </authorList>
    </citation>
    <scope>NUCLEOTIDE SEQUENCE [LARGE SCALE GENOMIC DNA]</scope>
    <source>
        <strain evidence="4 5">16</strain>
    </source>
</reference>
<protein>
    <recommendedName>
        <fullName evidence="3">N-acetyltransferase domain-containing protein</fullName>
    </recommendedName>
</protein>
<keyword evidence="2" id="KW-0012">Acyltransferase</keyword>
<dbReference type="PROSITE" id="PS51186">
    <property type="entry name" value="GNAT"/>
    <property type="match status" value="1"/>
</dbReference>
<dbReference type="SUPFAM" id="SSF55729">
    <property type="entry name" value="Acyl-CoA N-acyltransferases (Nat)"/>
    <property type="match status" value="1"/>
</dbReference>
<dbReference type="Gene3D" id="3.40.630.30">
    <property type="match status" value="1"/>
</dbReference>
<dbReference type="InterPro" id="IPR000182">
    <property type="entry name" value="GNAT_dom"/>
</dbReference>
<evidence type="ECO:0000313" key="4">
    <source>
        <dbReference type="EMBL" id="KPL55391.1"/>
    </source>
</evidence>
<dbReference type="AlphaFoldDB" id="A0A0P6W9Y6"/>
<evidence type="ECO:0000313" key="5">
    <source>
        <dbReference type="Proteomes" id="UP000048984"/>
    </source>
</evidence>
<reference evidence="4 5" key="2">
    <citation type="submission" date="2015-10" db="EMBL/GenBank/DDBJ databases">
        <title>Draft Genome Sequence of Prosthecomicrobium hirschii ATCC 27832.</title>
        <authorList>
            <person name="Daniel J."/>
            <person name="Givan S.A."/>
            <person name="Brun Y.V."/>
            <person name="Brown P.J."/>
        </authorList>
    </citation>
    <scope>NUCLEOTIDE SEQUENCE [LARGE SCALE GENOMIC DNA]</scope>
    <source>
        <strain evidence="4 5">16</strain>
    </source>
</reference>
<dbReference type="InterPro" id="IPR016181">
    <property type="entry name" value="Acyl_CoA_acyltransferase"/>
</dbReference>
<keyword evidence="5" id="KW-1185">Reference proteome</keyword>
<dbReference type="STRING" id="665126.ABB55_26755"/>
<comment type="caution">
    <text evidence="4">The sequence shown here is derived from an EMBL/GenBank/DDBJ whole genome shotgun (WGS) entry which is preliminary data.</text>
</comment>
<dbReference type="GO" id="GO:0008080">
    <property type="term" value="F:N-acetyltransferase activity"/>
    <property type="evidence" value="ECO:0007669"/>
    <property type="project" value="TreeGrafter"/>
</dbReference>
<feature type="domain" description="N-acetyltransferase" evidence="3">
    <location>
        <begin position="5"/>
        <end position="156"/>
    </location>
</feature>
<sequence>MTTHPIIRPARPEDCDAIADSVRRLAADTASPTVPRISGATLKAEAFGPHPHVHLWVADAGDRLAGILIGVRTLSTWRDAAGLYVCDLWVDGSYRGARLGEKLLAEAARAAPALGLGFMKLEVAAQNVDAMRFYRRLGFRALESDTLWVLERAAFERLGS</sequence>
<dbReference type="PANTHER" id="PTHR10545">
    <property type="entry name" value="DIAMINE N-ACETYLTRANSFERASE"/>
    <property type="match status" value="1"/>
</dbReference>
<evidence type="ECO:0000256" key="2">
    <source>
        <dbReference type="ARBA" id="ARBA00023315"/>
    </source>
</evidence>
<dbReference type="InterPro" id="IPR051016">
    <property type="entry name" value="Diverse_Substrate_AcTransf"/>
</dbReference>
<evidence type="ECO:0000259" key="3">
    <source>
        <dbReference type="PROSITE" id="PS51186"/>
    </source>
</evidence>
<accession>A0A0P6W9Y6</accession>
<dbReference type="Pfam" id="PF00583">
    <property type="entry name" value="Acetyltransf_1"/>
    <property type="match status" value="1"/>
</dbReference>